<evidence type="ECO:0000313" key="2">
    <source>
        <dbReference type="EMBL" id="OLQ07913.1"/>
    </source>
</evidence>
<dbReference type="AlphaFoldDB" id="A0A1Q9EKE2"/>
<evidence type="ECO:0000313" key="3">
    <source>
        <dbReference type="Proteomes" id="UP000186817"/>
    </source>
</evidence>
<keyword evidence="3" id="KW-1185">Reference proteome</keyword>
<protein>
    <submittedName>
        <fullName evidence="2">Uncharacterized protein</fullName>
    </submittedName>
</protein>
<reference evidence="2 3" key="1">
    <citation type="submission" date="2016-02" db="EMBL/GenBank/DDBJ databases">
        <title>Genome analysis of coral dinoflagellate symbionts highlights evolutionary adaptations to a symbiotic lifestyle.</title>
        <authorList>
            <person name="Aranda M."/>
            <person name="Li Y."/>
            <person name="Liew Y.J."/>
            <person name="Baumgarten S."/>
            <person name="Simakov O."/>
            <person name="Wilson M."/>
            <person name="Piel J."/>
            <person name="Ashoor H."/>
            <person name="Bougouffa S."/>
            <person name="Bajic V.B."/>
            <person name="Ryu T."/>
            <person name="Ravasi T."/>
            <person name="Bayer T."/>
            <person name="Micklem G."/>
            <person name="Kim H."/>
            <person name="Bhak J."/>
            <person name="Lajeunesse T.C."/>
            <person name="Voolstra C.R."/>
        </authorList>
    </citation>
    <scope>NUCLEOTIDE SEQUENCE [LARGE SCALE GENOMIC DNA]</scope>
    <source>
        <strain evidence="2 3">CCMP2467</strain>
    </source>
</reference>
<feature type="compositionally biased region" description="Polar residues" evidence="1">
    <location>
        <begin position="1"/>
        <end position="12"/>
    </location>
</feature>
<organism evidence="2 3">
    <name type="scientific">Symbiodinium microadriaticum</name>
    <name type="common">Dinoflagellate</name>
    <name type="synonym">Zooxanthella microadriatica</name>
    <dbReference type="NCBI Taxonomy" id="2951"/>
    <lineage>
        <taxon>Eukaryota</taxon>
        <taxon>Sar</taxon>
        <taxon>Alveolata</taxon>
        <taxon>Dinophyceae</taxon>
        <taxon>Suessiales</taxon>
        <taxon>Symbiodiniaceae</taxon>
        <taxon>Symbiodinium</taxon>
    </lineage>
</organism>
<evidence type="ECO:0000256" key="1">
    <source>
        <dbReference type="SAM" id="MobiDB-lite"/>
    </source>
</evidence>
<proteinExistence type="predicted"/>
<comment type="caution">
    <text evidence="2">The sequence shown here is derived from an EMBL/GenBank/DDBJ whole genome shotgun (WGS) entry which is preliminary data.</text>
</comment>
<sequence length="69" mass="7744">MAFVPNTPSLPGSTDMGPHSLADIEVRESRSNSYDSTNSTRSVGSALRREQKKKKRHQAFYFRVTLDVS</sequence>
<name>A0A1Q9EKE2_SYMMI</name>
<accession>A0A1Q9EKE2</accession>
<gene>
    <name evidence="2" type="ORF">AK812_SmicGene8611</name>
</gene>
<dbReference type="Proteomes" id="UP000186817">
    <property type="component" value="Unassembled WGS sequence"/>
</dbReference>
<dbReference type="OrthoDB" id="436395at2759"/>
<feature type="region of interest" description="Disordered" evidence="1">
    <location>
        <begin position="1"/>
        <end position="56"/>
    </location>
</feature>
<dbReference type="EMBL" id="LSRX01000129">
    <property type="protein sequence ID" value="OLQ07913.1"/>
    <property type="molecule type" value="Genomic_DNA"/>
</dbReference>
<feature type="compositionally biased region" description="Polar residues" evidence="1">
    <location>
        <begin position="31"/>
        <end position="43"/>
    </location>
</feature>